<evidence type="ECO:0000256" key="3">
    <source>
        <dbReference type="ARBA" id="ARBA00022448"/>
    </source>
</evidence>
<feature type="domain" description="ABC transporter" evidence="8">
    <location>
        <begin position="46"/>
        <end position="361"/>
    </location>
</feature>
<evidence type="ECO:0000256" key="7">
    <source>
        <dbReference type="SAM" id="Phobius"/>
    </source>
</evidence>
<evidence type="ECO:0000259" key="8">
    <source>
        <dbReference type="PROSITE" id="PS50893"/>
    </source>
</evidence>
<accession>A0A085NPQ1</accession>
<dbReference type="Proteomes" id="UP000030758">
    <property type="component" value="Unassembled WGS sequence"/>
</dbReference>
<reference evidence="9" key="1">
    <citation type="journal article" date="2014" name="Nat. Genet.">
        <title>Genome and transcriptome of the porcine whipworm Trichuris suis.</title>
        <authorList>
            <person name="Jex A.R."/>
            <person name="Nejsum P."/>
            <person name="Schwarz E.M."/>
            <person name="Hu L."/>
            <person name="Young N.D."/>
            <person name="Hall R.S."/>
            <person name="Korhonen P.K."/>
            <person name="Liao S."/>
            <person name="Thamsborg S."/>
            <person name="Xia J."/>
            <person name="Xu P."/>
            <person name="Wang S."/>
            <person name="Scheerlinck J.P."/>
            <person name="Hofmann A."/>
            <person name="Sternberg P.W."/>
            <person name="Wang J."/>
            <person name="Gasser R.B."/>
        </authorList>
    </citation>
    <scope>NUCLEOTIDE SEQUENCE [LARGE SCALE GENOMIC DNA]</scope>
    <source>
        <strain evidence="9">DCEP-RM93F</strain>
    </source>
</reference>
<dbReference type="InterPro" id="IPR017871">
    <property type="entry name" value="ABC_transporter-like_CS"/>
</dbReference>
<keyword evidence="6 7" id="KW-0472">Membrane</keyword>
<proteinExistence type="inferred from homology"/>
<keyword evidence="5 7" id="KW-1133">Transmembrane helix</keyword>
<dbReference type="InterPro" id="IPR027417">
    <property type="entry name" value="P-loop_NTPase"/>
</dbReference>
<evidence type="ECO:0000256" key="2">
    <source>
        <dbReference type="ARBA" id="ARBA00005814"/>
    </source>
</evidence>
<dbReference type="PROSITE" id="PS50893">
    <property type="entry name" value="ABC_TRANSPORTER_2"/>
    <property type="match status" value="1"/>
</dbReference>
<gene>
    <name evidence="9" type="ORF">M514_10577</name>
</gene>
<evidence type="ECO:0000256" key="5">
    <source>
        <dbReference type="ARBA" id="ARBA00022989"/>
    </source>
</evidence>
<dbReference type="Pfam" id="PF01061">
    <property type="entry name" value="ABC2_membrane"/>
    <property type="match status" value="1"/>
</dbReference>
<dbReference type="SUPFAM" id="SSF52540">
    <property type="entry name" value="P-loop containing nucleoside triphosphate hydrolases"/>
    <property type="match status" value="1"/>
</dbReference>
<feature type="transmembrane region" description="Helical" evidence="7">
    <location>
        <begin position="486"/>
        <end position="506"/>
    </location>
</feature>
<dbReference type="InterPro" id="IPR003439">
    <property type="entry name" value="ABC_transporter-like_ATP-bd"/>
</dbReference>
<dbReference type="GO" id="GO:0005886">
    <property type="term" value="C:plasma membrane"/>
    <property type="evidence" value="ECO:0007669"/>
    <property type="project" value="TreeGrafter"/>
</dbReference>
<dbReference type="InterPro" id="IPR013525">
    <property type="entry name" value="ABC2_TM"/>
</dbReference>
<protein>
    <recommendedName>
        <fullName evidence="8">ABC transporter domain-containing protein</fullName>
    </recommendedName>
</protein>
<comment type="similarity">
    <text evidence="2">Belongs to the ABC transporter superfamily. ABCG family. Eye pigment precursor importer (TC 3.A.1.204) subfamily.</text>
</comment>
<dbReference type="Pfam" id="PF00005">
    <property type="entry name" value="ABC_tran"/>
    <property type="match status" value="1"/>
</dbReference>
<evidence type="ECO:0000313" key="9">
    <source>
        <dbReference type="EMBL" id="KFD71447.1"/>
    </source>
</evidence>
<dbReference type="GO" id="GO:0016887">
    <property type="term" value="F:ATP hydrolysis activity"/>
    <property type="evidence" value="ECO:0007669"/>
    <property type="project" value="InterPro"/>
</dbReference>
<feature type="transmembrane region" description="Helical" evidence="7">
    <location>
        <begin position="521"/>
        <end position="540"/>
    </location>
</feature>
<keyword evidence="3" id="KW-0813">Transport</keyword>
<dbReference type="AlphaFoldDB" id="A0A085NPQ1"/>
<organism evidence="9">
    <name type="scientific">Trichuris suis</name>
    <name type="common">pig whipworm</name>
    <dbReference type="NCBI Taxonomy" id="68888"/>
    <lineage>
        <taxon>Eukaryota</taxon>
        <taxon>Metazoa</taxon>
        <taxon>Ecdysozoa</taxon>
        <taxon>Nematoda</taxon>
        <taxon>Enoplea</taxon>
        <taxon>Dorylaimia</taxon>
        <taxon>Trichinellida</taxon>
        <taxon>Trichuridae</taxon>
        <taxon>Trichuris</taxon>
    </lineage>
</organism>
<dbReference type="GO" id="GO:0140359">
    <property type="term" value="F:ABC-type transporter activity"/>
    <property type="evidence" value="ECO:0007669"/>
    <property type="project" value="InterPro"/>
</dbReference>
<sequence length="541" mass="61008">MNSFPDCCITEEQAWLLNQTFGEHDDTYGSIELSDRFGYECVPVTLQWKDLCVSAVRRQYGSLSLYGKKEIVPIIKNVSGFVRPGELVALLGPRLPPDFQLLKDGLVILKVKAKFGARRFYYGRLRHSQSMKYFDLSGAGKTTLLNVLTGRNCRSLVVDGLVTVNGQSIGRRIGAISAYVQQENFFIGSITVREHLIFQALLRLPRNMSRERKLARVEEVISEFGLMKCANLVIRPPGLSQGISGGEAKRVAFASQMLTNPSIVFCDEPTTGLDSFMAEGVVSFLQGLASRGKTVLCTIHQPPSTVFSMFHKLPLNKAVAIRLFSHAVFRVIILAEGRLAFFGTVNEALTFFASLDLACPLSYNPSDFFIHSLAIDPSNKEESKLRMLAITERFEESKYGAMLQHVVDREEKSAAQVEVCFPGKMRFEASWLRQFVCLCRRNFISTGLGKGIYGVRYAQKLFFAIFVGLLYFQTPLNQSGIMNRNGVLFFFIAHFSFPVIFTTLNVLPREYPTFYREHQDYVYTVSSYYASKIIFFVRILA</sequence>
<evidence type="ECO:0000256" key="6">
    <source>
        <dbReference type="ARBA" id="ARBA00023136"/>
    </source>
</evidence>
<dbReference type="InterPro" id="IPR050352">
    <property type="entry name" value="ABCG_transporters"/>
</dbReference>
<evidence type="ECO:0000256" key="1">
    <source>
        <dbReference type="ARBA" id="ARBA00004141"/>
    </source>
</evidence>
<name>A0A085NPQ1_9BILA</name>
<dbReference type="PROSITE" id="PS00211">
    <property type="entry name" value="ABC_TRANSPORTER_1"/>
    <property type="match status" value="1"/>
</dbReference>
<dbReference type="PANTHER" id="PTHR48041">
    <property type="entry name" value="ABC TRANSPORTER G FAMILY MEMBER 28"/>
    <property type="match status" value="1"/>
</dbReference>
<evidence type="ECO:0000256" key="4">
    <source>
        <dbReference type="ARBA" id="ARBA00022692"/>
    </source>
</evidence>
<dbReference type="PANTHER" id="PTHR48041:SF139">
    <property type="entry name" value="PROTEIN SCARLET"/>
    <property type="match status" value="1"/>
</dbReference>
<dbReference type="EMBL" id="KL367482">
    <property type="protein sequence ID" value="KFD71447.1"/>
    <property type="molecule type" value="Genomic_DNA"/>
</dbReference>
<keyword evidence="4 7" id="KW-0812">Transmembrane</keyword>
<comment type="subcellular location">
    <subcellularLocation>
        <location evidence="1">Membrane</location>
        <topology evidence="1">Multi-pass membrane protein</topology>
    </subcellularLocation>
</comment>
<dbReference type="GO" id="GO:0005524">
    <property type="term" value="F:ATP binding"/>
    <property type="evidence" value="ECO:0007669"/>
    <property type="project" value="InterPro"/>
</dbReference>
<dbReference type="Gene3D" id="3.40.50.300">
    <property type="entry name" value="P-loop containing nucleotide triphosphate hydrolases"/>
    <property type="match status" value="1"/>
</dbReference>
<feature type="transmembrane region" description="Helical" evidence="7">
    <location>
        <begin position="457"/>
        <end position="474"/>
    </location>
</feature>